<evidence type="ECO:0000259" key="12">
    <source>
        <dbReference type="PROSITE" id="PS51760"/>
    </source>
</evidence>
<comment type="similarity">
    <text evidence="2 10">Belongs to the glycosyl hydrolase 10 (cellulase F) family.</text>
</comment>
<evidence type="ECO:0000256" key="7">
    <source>
        <dbReference type="ARBA" id="ARBA00023295"/>
    </source>
</evidence>
<feature type="chain" id="PRO_5046915040" description="Beta-xylanase" evidence="11">
    <location>
        <begin position="34"/>
        <end position="377"/>
    </location>
</feature>
<dbReference type="InterPro" id="IPR031158">
    <property type="entry name" value="GH10_AS"/>
</dbReference>
<evidence type="ECO:0000256" key="11">
    <source>
        <dbReference type="SAM" id="SignalP"/>
    </source>
</evidence>
<name>A0ABX1BR14_9ACTN</name>
<evidence type="ECO:0000256" key="1">
    <source>
        <dbReference type="ARBA" id="ARBA00000681"/>
    </source>
</evidence>
<dbReference type="InterPro" id="IPR017853">
    <property type="entry name" value="GH"/>
</dbReference>
<evidence type="ECO:0000313" key="13">
    <source>
        <dbReference type="EMBL" id="NJP99482.1"/>
    </source>
</evidence>
<dbReference type="SMART" id="SM00633">
    <property type="entry name" value="Glyco_10"/>
    <property type="match status" value="1"/>
</dbReference>
<evidence type="ECO:0000256" key="5">
    <source>
        <dbReference type="ARBA" id="ARBA00022801"/>
    </source>
</evidence>
<dbReference type="PANTHER" id="PTHR31490">
    <property type="entry name" value="GLYCOSYL HYDROLASE"/>
    <property type="match status" value="1"/>
</dbReference>
<keyword evidence="14" id="KW-1185">Reference proteome</keyword>
<accession>A0ABX1BR14</accession>
<protein>
    <recommendedName>
        <fullName evidence="10">Beta-xylanase</fullName>
        <ecNumber evidence="10">3.2.1.8</ecNumber>
    </recommendedName>
</protein>
<dbReference type="SUPFAM" id="SSF51445">
    <property type="entry name" value="(Trans)glycosidases"/>
    <property type="match status" value="1"/>
</dbReference>
<proteinExistence type="inferred from homology"/>
<comment type="catalytic activity">
    <reaction evidence="1 10">
        <text>Endohydrolysis of (1-&gt;4)-beta-D-xylosidic linkages in xylans.</text>
        <dbReference type="EC" id="3.2.1.8"/>
    </reaction>
</comment>
<evidence type="ECO:0000256" key="3">
    <source>
        <dbReference type="ARBA" id="ARBA00022651"/>
    </source>
</evidence>
<evidence type="ECO:0000256" key="9">
    <source>
        <dbReference type="PROSITE-ProRule" id="PRU10061"/>
    </source>
</evidence>
<evidence type="ECO:0000256" key="10">
    <source>
        <dbReference type="RuleBase" id="RU361174"/>
    </source>
</evidence>
<comment type="caution">
    <text evidence="13">The sequence shown here is derived from an EMBL/GenBank/DDBJ whole genome shotgun (WGS) entry which is preliminary data.</text>
</comment>
<organism evidence="13 14">
    <name type="scientific">Streptomyces zingiberis</name>
    <dbReference type="NCBI Taxonomy" id="2053010"/>
    <lineage>
        <taxon>Bacteria</taxon>
        <taxon>Bacillati</taxon>
        <taxon>Actinomycetota</taxon>
        <taxon>Actinomycetes</taxon>
        <taxon>Kitasatosporales</taxon>
        <taxon>Streptomycetaceae</taxon>
        <taxon>Streptomyces</taxon>
    </lineage>
</organism>
<dbReference type="PANTHER" id="PTHR31490:SF88">
    <property type="entry name" value="BETA-XYLANASE"/>
    <property type="match status" value="1"/>
</dbReference>
<evidence type="ECO:0000256" key="2">
    <source>
        <dbReference type="ARBA" id="ARBA00007495"/>
    </source>
</evidence>
<dbReference type="Proteomes" id="UP000695264">
    <property type="component" value="Unassembled WGS sequence"/>
</dbReference>
<reference evidence="13 14" key="1">
    <citation type="submission" date="2020-03" db="EMBL/GenBank/DDBJ databases">
        <title>WGS of actinomycetes isolated from Thailand.</title>
        <authorList>
            <person name="Thawai C."/>
        </authorList>
    </citation>
    <scope>NUCLEOTIDE SEQUENCE [LARGE SCALE GENOMIC DNA]</scope>
    <source>
        <strain evidence="13 14">PLAI 1-29</strain>
    </source>
</reference>
<dbReference type="Gene3D" id="3.20.20.80">
    <property type="entry name" value="Glycosidases"/>
    <property type="match status" value="1"/>
</dbReference>
<keyword evidence="6 10" id="KW-0119">Carbohydrate metabolism</keyword>
<keyword evidence="7 10" id="KW-0326">Glycosidase</keyword>
<evidence type="ECO:0000256" key="6">
    <source>
        <dbReference type="ARBA" id="ARBA00023277"/>
    </source>
</evidence>
<feature type="domain" description="GH10" evidence="12">
    <location>
        <begin position="66"/>
        <end position="360"/>
    </location>
</feature>
<gene>
    <name evidence="13" type="ORF">HCK00_02720</name>
</gene>
<dbReference type="EC" id="3.2.1.8" evidence="10"/>
<dbReference type="RefSeq" id="WP_168100103.1">
    <property type="nucleotide sequence ID" value="NZ_JAATEN010000002.1"/>
</dbReference>
<feature type="signal peptide" evidence="11">
    <location>
        <begin position="1"/>
        <end position="33"/>
    </location>
</feature>
<evidence type="ECO:0000313" key="14">
    <source>
        <dbReference type="Proteomes" id="UP000695264"/>
    </source>
</evidence>
<dbReference type="EMBL" id="JAATEN010000002">
    <property type="protein sequence ID" value="NJP99482.1"/>
    <property type="molecule type" value="Genomic_DNA"/>
</dbReference>
<dbReference type="PRINTS" id="PR00134">
    <property type="entry name" value="GLHYDRLASE10"/>
</dbReference>
<evidence type="ECO:0000256" key="4">
    <source>
        <dbReference type="ARBA" id="ARBA00022729"/>
    </source>
</evidence>
<keyword evidence="5 10" id="KW-0378">Hydrolase</keyword>
<dbReference type="InterPro" id="IPR044846">
    <property type="entry name" value="GH10"/>
</dbReference>
<dbReference type="PROSITE" id="PS00591">
    <property type="entry name" value="GH10_1"/>
    <property type="match status" value="1"/>
</dbReference>
<sequence>MNVLRLRGAAAAALAATTLLGGLGLPSAPPATAAETPPAARGAAHGVPGGTLAGAAAASGRFAGTAVAADRLDDPAYARIAATQFSGVTPENAMKWESVEPERSRYTWDDADRIADFADANGQDLYGHVLVWHSQLPAWLNEGDFAPAELRTLMTDHIAATAGRYRGRVDRWDVVNEAFDEDGTFRDTIFHRALGEDYIAEAFRAAHRADPGAELFINDYNTDGLGPKSDGMYRLVKKLTARGVPIHGVGFQSHLVLGQQPEKMRANLQRFADLGLDVVITELDIRMDLPVTRKKLLRQAAEYQAVTDACTAVRRCEGVTVWGFSDADSWIPGWFEGEGAACPYDEAYRPKPAYHAMRLAFTLAGWRSGPPGGRRMS</sequence>
<dbReference type="PROSITE" id="PS51760">
    <property type="entry name" value="GH10_2"/>
    <property type="match status" value="1"/>
</dbReference>
<dbReference type="InterPro" id="IPR001000">
    <property type="entry name" value="GH10_dom"/>
</dbReference>
<keyword evidence="3" id="KW-0858">Xylan degradation</keyword>
<dbReference type="Pfam" id="PF00331">
    <property type="entry name" value="Glyco_hydro_10"/>
    <property type="match status" value="1"/>
</dbReference>
<feature type="active site" description="Nucleophile" evidence="9">
    <location>
        <position position="282"/>
    </location>
</feature>
<keyword evidence="4 11" id="KW-0732">Signal</keyword>
<keyword evidence="8 10" id="KW-0624">Polysaccharide degradation</keyword>
<evidence type="ECO:0000256" key="8">
    <source>
        <dbReference type="ARBA" id="ARBA00023326"/>
    </source>
</evidence>